<dbReference type="EMBL" id="JAPWTJ010000127">
    <property type="protein sequence ID" value="KAJ8982385.1"/>
    <property type="molecule type" value="Genomic_DNA"/>
</dbReference>
<dbReference type="PANTHER" id="PTHR13336">
    <property type="entry name" value="OVARIAN CARCINOMA IMMUNOREACTIVE ANTIGEN"/>
    <property type="match status" value="1"/>
</dbReference>
<evidence type="ECO:0000256" key="1">
    <source>
        <dbReference type="SAM" id="MobiDB-lite"/>
    </source>
</evidence>
<keyword evidence="4" id="KW-1185">Reference proteome</keyword>
<dbReference type="Proteomes" id="UP001162164">
    <property type="component" value="Unassembled WGS sequence"/>
</dbReference>
<gene>
    <name evidence="3" type="ORF">NQ317_009640</name>
</gene>
<organism evidence="3 4">
    <name type="scientific">Molorchus minor</name>
    <dbReference type="NCBI Taxonomy" id="1323400"/>
    <lineage>
        <taxon>Eukaryota</taxon>
        <taxon>Metazoa</taxon>
        <taxon>Ecdysozoa</taxon>
        <taxon>Arthropoda</taxon>
        <taxon>Hexapoda</taxon>
        <taxon>Insecta</taxon>
        <taxon>Pterygota</taxon>
        <taxon>Neoptera</taxon>
        <taxon>Endopterygota</taxon>
        <taxon>Coleoptera</taxon>
        <taxon>Polyphaga</taxon>
        <taxon>Cucujiformia</taxon>
        <taxon>Chrysomeloidea</taxon>
        <taxon>Cerambycidae</taxon>
        <taxon>Lamiinae</taxon>
        <taxon>Monochamini</taxon>
        <taxon>Molorchus</taxon>
    </lineage>
</organism>
<dbReference type="Pfam" id="PF07051">
    <property type="entry name" value="OCIA"/>
    <property type="match status" value="1"/>
</dbReference>
<comment type="caution">
    <text evidence="3">The sequence shown here is derived from an EMBL/GenBank/DDBJ whole genome shotgun (WGS) entry which is preliminary data.</text>
</comment>
<evidence type="ECO:0000313" key="3">
    <source>
        <dbReference type="EMBL" id="KAJ8982385.1"/>
    </source>
</evidence>
<name>A0ABQ9JYR5_9CUCU</name>
<feature type="region of interest" description="Disordered" evidence="1">
    <location>
        <begin position="1"/>
        <end position="22"/>
    </location>
</feature>
<sequence>MINPGEDNEGQPRRPFTGQHTRSATQYKFTHEELQVIRECNRKRCLPLSAVLGGSTYYAVKTGVLTPNARFGAVPKVVAAVIVGYFLASFPYQSKCAAKLMQLPNSQIGEILRQKRRGNLKESYDYGFGPGMSLATFSGMESTDTYSDLKSNNSLDLDTNRPELPGLED</sequence>
<accession>A0ABQ9JYR5</accession>
<feature type="domain" description="OCIA" evidence="2">
    <location>
        <begin position="26"/>
        <end position="107"/>
    </location>
</feature>
<dbReference type="InterPro" id="IPR040187">
    <property type="entry name" value="OCAD1/2"/>
</dbReference>
<feature type="compositionally biased region" description="Polar residues" evidence="1">
    <location>
        <begin position="146"/>
        <end position="157"/>
    </location>
</feature>
<dbReference type="InterPro" id="IPR009764">
    <property type="entry name" value="OCIA_dom"/>
</dbReference>
<evidence type="ECO:0000313" key="4">
    <source>
        <dbReference type="Proteomes" id="UP001162164"/>
    </source>
</evidence>
<dbReference type="PANTHER" id="PTHR13336:SF3">
    <property type="entry name" value="OCIA DOMAIN-CONTAINING PROTEIN 1"/>
    <property type="match status" value="1"/>
</dbReference>
<feature type="region of interest" description="Disordered" evidence="1">
    <location>
        <begin position="146"/>
        <end position="169"/>
    </location>
</feature>
<protein>
    <recommendedName>
        <fullName evidence="2">OCIA domain-containing protein</fullName>
    </recommendedName>
</protein>
<proteinExistence type="predicted"/>
<evidence type="ECO:0000259" key="2">
    <source>
        <dbReference type="Pfam" id="PF07051"/>
    </source>
</evidence>
<reference evidence="3" key="1">
    <citation type="journal article" date="2023" name="Insect Mol. Biol.">
        <title>Genome sequencing provides insights into the evolution of gene families encoding plant cell wall-degrading enzymes in longhorned beetles.</title>
        <authorList>
            <person name="Shin N.R."/>
            <person name="Okamura Y."/>
            <person name="Kirsch R."/>
            <person name="Pauchet Y."/>
        </authorList>
    </citation>
    <scope>NUCLEOTIDE SEQUENCE</scope>
    <source>
        <strain evidence="3">MMC_N1</strain>
    </source>
</reference>